<name>A0A7W5H156_9PORP</name>
<comment type="caution">
    <text evidence="1">The sequence shown here is derived from an EMBL/GenBank/DDBJ whole genome shotgun (WGS) entry which is preliminary data.</text>
</comment>
<dbReference type="Proteomes" id="UP000544222">
    <property type="component" value="Unassembled WGS sequence"/>
</dbReference>
<dbReference type="EMBL" id="JACHYB010000001">
    <property type="protein sequence ID" value="MBB3185991.1"/>
    <property type="molecule type" value="Genomic_DNA"/>
</dbReference>
<proteinExistence type="predicted"/>
<protein>
    <submittedName>
        <fullName evidence="1">Uncharacterized protein</fullName>
    </submittedName>
</protein>
<keyword evidence="2" id="KW-1185">Reference proteome</keyword>
<reference evidence="1 2" key="1">
    <citation type="submission" date="2020-08" db="EMBL/GenBank/DDBJ databases">
        <title>Genomic Encyclopedia of Type Strains, Phase IV (KMG-IV): sequencing the most valuable type-strain genomes for metagenomic binning, comparative biology and taxonomic classification.</title>
        <authorList>
            <person name="Goeker M."/>
        </authorList>
    </citation>
    <scope>NUCLEOTIDE SEQUENCE [LARGE SCALE GENOMIC DNA]</scope>
    <source>
        <strain evidence="1 2">DSM 27471</strain>
    </source>
</reference>
<sequence>MQNTSNKKKILILSANIYDTTSPRTMRTIELTTELIKQGHSVVLYSATENKSKNQAIQKSDNLSLKSYSSCNTKFSRSSVPFIRLLLNIVNRILDYLFLYPSIQYFIKVRKALKQEIGKQYDLLISVAVPHPIHWGCACVINQKTKPLLCNKWVADCGDPFMGSQTETISHPFYFKYIEKWSFRKADYISIPMATAKTGYFPEFWEKLVIIPQGVDFAKIKIYEKPIQNDVITFIYAGGFLANKREPAPFLQYIENQQYNFKFIVYTKCGGSNYFDHISSALRQKIEIHDYIKREELIYQMSKVDFLLNLENGTSVQMPSKLIDYALSMRPILSIDANNLNTKLIDEFFERNYTHQYNVENIAQYNIENVTKAFLSLCE</sequence>
<dbReference type="Gene3D" id="3.40.50.2000">
    <property type="entry name" value="Glycogen Phosphorylase B"/>
    <property type="match status" value="2"/>
</dbReference>
<evidence type="ECO:0000313" key="2">
    <source>
        <dbReference type="Proteomes" id="UP000544222"/>
    </source>
</evidence>
<organism evidence="1 2">
    <name type="scientific">Microbacter margulisiae</name>
    <dbReference type="NCBI Taxonomy" id="1350067"/>
    <lineage>
        <taxon>Bacteria</taxon>
        <taxon>Pseudomonadati</taxon>
        <taxon>Bacteroidota</taxon>
        <taxon>Bacteroidia</taxon>
        <taxon>Bacteroidales</taxon>
        <taxon>Porphyromonadaceae</taxon>
        <taxon>Microbacter</taxon>
    </lineage>
</organism>
<accession>A0A7W5H156</accession>
<gene>
    <name evidence="1" type="ORF">FHX64_000154</name>
</gene>
<dbReference type="AlphaFoldDB" id="A0A7W5H156"/>
<dbReference type="RefSeq" id="WP_183411927.1">
    <property type="nucleotide sequence ID" value="NZ_JACHYB010000001.1"/>
</dbReference>
<dbReference type="SUPFAM" id="SSF53756">
    <property type="entry name" value="UDP-Glycosyltransferase/glycogen phosphorylase"/>
    <property type="match status" value="1"/>
</dbReference>
<evidence type="ECO:0000313" key="1">
    <source>
        <dbReference type="EMBL" id="MBB3185991.1"/>
    </source>
</evidence>